<accession>A0ABX1H4T4</accession>
<dbReference type="Proteomes" id="UP000772196">
    <property type="component" value="Unassembled WGS sequence"/>
</dbReference>
<organism evidence="2 3">
    <name type="scientific">Streptomyces physcomitrii</name>
    <dbReference type="NCBI Taxonomy" id="2724184"/>
    <lineage>
        <taxon>Bacteria</taxon>
        <taxon>Bacillati</taxon>
        <taxon>Actinomycetota</taxon>
        <taxon>Actinomycetes</taxon>
        <taxon>Kitasatosporales</taxon>
        <taxon>Streptomycetaceae</taxon>
        <taxon>Streptomyces</taxon>
    </lineage>
</organism>
<feature type="region of interest" description="Disordered" evidence="1">
    <location>
        <begin position="100"/>
        <end position="175"/>
    </location>
</feature>
<gene>
    <name evidence="2" type="ORF">HFV08_13595</name>
</gene>
<comment type="caution">
    <text evidence="2">The sequence shown here is derived from an EMBL/GenBank/DDBJ whole genome shotgun (WGS) entry which is preliminary data.</text>
</comment>
<name>A0ABX1H4T4_9ACTN</name>
<protein>
    <submittedName>
        <fullName evidence="2">Uncharacterized protein</fullName>
    </submittedName>
</protein>
<sequence length="175" mass="18412">MRKKRMGDDATVSVASPPASPFGKIRTTLFTAEFGVLATPYVSGDAIPYVEPAAPYALGAMAVTVAWPHITWLARLTARGCGVLCGKAVDTVLKGVQNRWDKVRDEKRPEEKDDKTPADGPDAQASGPQDRGHLPVSAPETPAAAPPRPLYGIPQQTAPTETPVGSLPTGGADEE</sequence>
<dbReference type="EMBL" id="JAAWWP010000007">
    <property type="protein sequence ID" value="NKI42259.1"/>
    <property type="molecule type" value="Genomic_DNA"/>
</dbReference>
<reference evidence="2 3" key="1">
    <citation type="submission" date="2020-04" db="EMBL/GenBank/DDBJ databases">
        <title>Phylogenetic Diversity and Antibacterial Activity against Ralstonia solanacearum of Endophytic Actinomycete Isolated from Moss.</title>
        <authorList>
            <person name="Zhuang X."/>
        </authorList>
    </citation>
    <scope>NUCLEOTIDE SEQUENCE [LARGE SCALE GENOMIC DNA]</scope>
    <source>
        <strain evidence="2 3">LD120</strain>
    </source>
</reference>
<evidence type="ECO:0000313" key="3">
    <source>
        <dbReference type="Proteomes" id="UP000772196"/>
    </source>
</evidence>
<evidence type="ECO:0000256" key="1">
    <source>
        <dbReference type="SAM" id="MobiDB-lite"/>
    </source>
</evidence>
<feature type="compositionally biased region" description="Basic and acidic residues" evidence="1">
    <location>
        <begin position="100"/>
        <end position="117"/>
    </location>
</feature>
<keyword evidence="3" id="KW-1185">Reference proteome</keyword>
<evidence type="ECO:0000313" key="2">
    <source>
        <dbReference type="EMBL" id="NKI42259.1"/>
    </source>
</evidence>
<proteinExistence type="predicted"/>